<proteinExistence type="predicted"/>
<accession>L8WXJ7</accession>
<dbReference type="HOGENOM" id="CLU_2924329_0_0_1"/>
<sequence length="61" mass="7011">MSDNTKPQIKYVLFDMDGLLIDSEQVYTNVTNNILAPYGKVMTWDIKKELVCTPAYLASFY</sequence>
<dbReference type="InterPro" id="IPR023214">
    <property type="entry name" value="HAD_sf"/>
</dbReference>
<name>L8WXJ7_THACA</name>
<protein>
    <submittedName>
        <fullName evidence="1">Hydrolase domain-containing protein</fullName>
    </submittedName>
</protein>
<dbReference type="PANTHER" id="PTHR18901">
    <property type="entry name" value="2-DEOXYGLUCOSE-6-PHOSPHATE PHOSPHATASE 2"/>
    <property type="match status" value="1"/>
</dbReference>
<comment type="caution">
    <text evidence="1">The sequence shown here is derived from an EMBL/GenBank/DDBJ whole genome shotgun (WGS) entry which is preliminary data.</text>
</comment>
<evidence type="ECO:0000313" key="1">
    <source>
        <dbReference type="EMBL" id="ELU42715.1"/>
    </source>
</evidence>
<keyword evidence="2" id="KW-1185">Reference proteome</keyword>
<dbReference type="InterPro" id="IPR036412">
    <property type="entry name" value="HAD-like_sf"/>
</dbReference>
<keyword evidence="1" id="KW-0378">Hydrolase</keyword>
<dbReference type="Gene3D" id="1.10.150.240">
    <property type="entry name" value="Putative phosphatase, domain 2"/>
    <property type="match status" value="1"/>
</dbReference>
<reference evidence="1 2" key="1">
    <citation type="journal article" date="2013" name="Nat. Commun.">
        <title>The evolution and pathogenic mechanisms of the rice sheath blight pathogen.</title>
        <authorList>
            <person name="Zheng A."/>
            <person name="Lin R."/>
            <person name="Xu L."/>
            <person name="Qin P."/>
            <person name="Tang C."/>
            <person name="Ai P."/>
            <person name="Zhang D."/>
            <person name="Liu Y."/>
            <person name="Sun Z."/>
            <person name="Feng H."/>
            <person name="Wang Y."/>
            <person name="Chen Y."/>
            <person name="Liang X."/>
            <person name="Fu R."/>
            <person name="Li Q."/>
            <person name="Zhang J."/>
            <person name="Yu X."/>
            <person name="Xie Z."/>
            <person name="Ding L."/>
            <person name="Guan P."/>
            <person name="Tang J."/>
            <person name="Liang Y."/>
            <person name="Wang S."/>
            <person name="Deng Q."/>
            <person name="Li S."/>
            <person name="Zhu J."/>
            <person name="Wang L."/>
            <person name="Liu H."/>
            <person name="Li P."/>
        </authorList>
    </citation>
    <scope>NUCLEOTIDE SEQUENCE [LARGE SCALE GENOMIC DNA]</scope>
    <source>
        <strain evidence="2">AG-1 IA</strain>
    </source>
</reference>
<dbReference type="Proteomes" id="UP000011668">
    <property type="component" value="Unassembled WGS sequence"/>
</dbReference>
<dbReference type="Gene3D" id="3.40.50.1000">
    <property type="entry name" value="HAD superfamily/HAD-like"/>
    <property type="match status" value="1"/>
</dbReference>
<organism evidence="1 2">
    <name type="scientific">Thanatephorus cucumeris (strain AG1-IA)</name>
    <name type="common">Rice sheath blight fungus</name>
    <name type="synonym">Rhizoctonia solani</name>
    <dbReference type="NCBI Taxonomy" id="983506"/>
    <lineage>
        <taxon>Eukaryota</taxon>
        <taxon>Fungi</taxon>
        <taxon>Dikarya</taxon>
        <taxon>Basidiomycota</taxon>
        <taxon>Agaricomycotina</taxon>
        <taxon>Agaricomycetes</taxon>
        <taxon>Cantharellales</taxon>
        <taxon>Ceratobasidiaceae</taxon>
        <taxon>Rhizoctonia</taxon>
        <taxon>Rhizoctonia solani AG-1</taxon>
    </lineage>
</organism>
<dbReference type="PANTHER" id="PTHR18901:SF38">
    <property type="entry name" value="PSEUDOURIDINE-5'-PHOSPHATASE"/>
    <property type="match status" value="1"/>
</dbReference>
<dbReference type="EMBL" id="AFRT01000763">
    <property type="protein sequence ID" value="ELU42715.1"/>
    <property type="molecule type" value="Genomic_DNA"/>
</dbReference>
<dbReference type="STRING" id="983506.L8WXJ7"/>
<dbReference type="OrthoDB" id="40579at2759"/>
<dbReference type="SUPFAM" id="SSF56784">
    <property type="entry name" value="HAD-like"/>
    <property type="match status" value="1"/>
</dbReference>
<dbReference type="InterPro" id="IPR023198">
    <property type="entry name" value="PGP-like_dom2"/>
</dbReference>
<gene>
    <name evidence="1" type="ORF">AG1IA_03251</name>
</gene>
<dbReference type="AlphaFoldDB" id="L8WXJ7"/>
<dbReference type="GO" id="GO:0016791">
    <property type="term" value="F:phosphatase activity"/>
    <property type="evidence" value="ECO:0007669"/>
    <property type="project" value="TreeGrafter"/>
</dbReference>
<evidence type="ECO:0000313" key="2">
    <source>
        <dbReference type="Proteomes" id="UP000011668"/>
    </source>
</evidence>